<dbReference type="PROSITE" id="PS50850">
    <property type="entry name" value="MFS"/>
    <property type="match status" value="1"/>
</dbReference>
<dbReference type="EMBL" id="KT163581">
    <property type="protein sequence ID" value="AKN21531.1"/>
    <property type="molecule type" value="mRNA"/>
</dbReference>
<dbReference type="OrthoDB" id="2985014at2759"/>
<evidence type="ECO:0000256" key="1">
    <source>
        <dbReference type="ARBA" id="ARBA00004141"/>
    </source>
</evidence>
<dbReference type="FunFam" id="1.20.1250.20:FF:000003">
    <property type="entry name" value="Solute carrier family 17 member 3"/>
    <property type="match status" value="1"/>
</dbReference>
<dbReference type="PANTHER" id="PTHR11662">
    <property type="entry name" value="SOLUTE CARRIER FAMILY 17"/>
    <property type="match status" value="1"/>
</dbReference>
<dbReference type="PANTHER" id="PTHR11662:SF40">
    <property type="entry name" value="MAJOR FACILITATOR SUPERFAMILY (MFS) PROFILE DOMAIN-CONTAINING PROTEIN"/>
    <property type="match status" value="1"/>
</dbReference>
<evidence type="ECO:0000256" key="3">
    <source>
        <dbReference type="ARBA" id="ARBA00022692"/>
    </source>
</evidence>
<keyword evidence="6 8" id="KW-0472">Membrane</keyword>
<gene>
    <name evidence="10" type="primary">slc17a-8</name>
</gene>
<dbReference type="SUPFAM" id="SSF103473">
    <property type="entry name" value="MFS general substrate transporter"/>
    <property type="match status" value="1"/>
</dbReference>
<protein>
    <submittedName>
        <fullName evidence="10">Slc17a-8</fullName>
    </submittedName>
</protein>
<evidence type="ECO:0000259" key="9">
    <source>
        <dbReference type="PROSITE" id="PS50850"/>
    </source>
</evidence>
<feature type="transmembrane region" description="Helical" evidence="8">
    <location>
        <begin position="378"/>
        <end position="397"/>
    </location>
</feature>
<feature type="transmembrane region" description="Helical" evidence="8">
    <location>
        <begin position="403"/>
        <end position="423"/>
    </location>
</feature>
<keyword evidence="5 8" id="KW-1133">Transmembrane helix</keyword>
<dbReference type="GO" id="GO:0006820">
    <property type="term" value="P:monoatomic anion transport"/>
    <property type="evidence" value="ECO:0007669"/>
    <property type="project" value="TreeGrafter"/>
</dbReference>
<evidence type="ECO:0000256" key="6">
    <source>
        <dbReference type="ARBA" id="ARBA00023136"/>
    </source>
</evidence>
<dbReference type="Pfam" id="PF07690">
    <property type="entry name" value="MFS_1"/>
    <property type="match status" value="1"/>
</dbReference>
<dbReference type="InterPro" id="IPR050382">
    <property type="entry name" value="MFS_Na/Anion_cotransporter"/>
</dbReference>
<dbReference type="InterPro" id="IPR036259">
    <property type="entry name" value="MFS_trans_sf"/>
</dbReference>
<keyword evidence="2" id="KW-0813">Transport</keyword>
<evidence type="ECO:0000256" key="2">
    <source>
        <dbReference type="ARBA" id="ARBA00022448"/>
    </source>
</evidence>
<evidence type="ECO:0000313" key="10">
    <source>
        <dbReference type="EMBL" id="AKN21531.1"/>
    </source>
</evidence>
<evidence type="ECO:0000256" key="7">
    <source>
        <dbReference type="SAM" id="MobiDB-lite"/>
    </source>
</evidence>
<dbReference type="InterPro" id="IPR020846">
    <property type="entry name" value="MFS_dom"/>
</dbReference>
<keyword evidence="3 8" id="KW-0812">Transmembrane</keyword>
<feature type="transmembrane region" description="Helical" evidence="8">
    <location>
        <begin position="174"/>
        <end position="199"/>
    </location>
</feature>
<feature type="transmembrane region" description="Helical" evidence="8">
    <location>
        <begin position="205"/>
        <end position="226"/>
    </location>
</feature>
<proteinExistence type="evidence at transcript level"/>
<dbReference type="GO" id="GO:0016020">
    <property type="term" value="C:membrane"/>
    <property type="evidence" value="ECO:0007669"/>
    <property type="project" value="UniProtKB-SubCell"/>
</dbReference>
<name>A0A0H3YJ22_SCHMD</name>
<feature type="domain" description="Major facilitator superfamily (MFS) profile" evidence="9">
    <location>
        <begin position="53"/>
        <end position="493"/>
    </location>
</feature>
<comment type="subcellular location">
    <subcellularLocation>
        <location evidence="1">Membrane</location>
        <topology evidence="1">Multi-pass membrane protein</topology>
    </subcellularLocation>
</comment>
<organism evidence="10">
    <name type="scientific">Schmidtea mediterranea</name>
    <name type="common">Freshwater planarian flatworm</name>
    <dbReference type="NCBI Taxonomy" id="79327"/>
    <lineage>
        <taxon>Eukaryota</taxon>
        <taxon>Metazoa</taxon>
        <taxon>Spiralia</taxon>
        <taxon>Lophotrochozoa</taxon>
        <taxon>Platyhelminthes</taxon>
        <taxon>Rhabditophora</taxon>
        <taxon>Seriata</taxon>
        <taxon>Tricladida</taxon>
        <taxon>Continenticola</taxon>
        <taxon>Geoplanoidea</taxon>
        <taxon>Dugesiidae</taxon>
        <taxon>Schmidtea</taxon>
    </lineage>
</organism>
<feature type="transmembrane region" description="Helical" evidence="8">
    <location>
        <begin position="347"/>
        <end position="366"/>
    </location>
</feature>
<feature type="transmembrane region" description="Helical" evidence="8">
    <location>
        <begin position="113"/>
        <end position="134"/>
    </location>
</feature>
<evidence type="ECO:0000256" key="5">
    <source>
        <dbReference type="ARBA" id="ARBA00022989"/>
    </source>
</evidence>
<evidence type="ECO:0000256" key="8">
    <source>
        <dbReference type="SAM" id="Phobius"/>
    </source>
</evidence>
<dbReference type="GO" id="GO:0015293">
    <property type="term" value="F:symporter activity"/>
    <property type="evidence" value="ECO:0007669"/>
    <property type="project" value="UniProtKB-KW"/>
</dbReference>
<evidence type="ECO:0000256" key="4">
    <source>
        <dbReference type="ARBA" id="ARBA00022847"/>
    </source>
</evidence>
<reference evidence="10" key="1">
    <citation type="journal article" date="2015" name="Elife">
        <title>Stem cells and fluid flow drive cyst formation in an invertebrate excretory organ.</title>
        <authorList>
            <person name="Thi-Kim Vu H."/>
            <person name="Rink J.C."/>
            <person name="McKinney S.A."/>
            <person name="McClain M."/>
            <person name="Lakshmanaperumal N."/>
            <person name="Alexander R."/>
            <person name="Sanchez Alvarado A."/>
        </authorList>
    </citation>
    <scope>NUCLEOTIDE SEQUENCE</scope>
</reference>
<feature type="transmembrane region" description="Helical" evidence="8">
    <location>
        <begin position="140"/>
        <end position="162"/>
    </location>
</feature>
<accession>A0A0H3YJ22</accession>
<dbReference type="AlphaFoldDB" id="A0A0H3YJ22"/>
<feature type="region of interest" description="Disordered" evidence="7">
    <location>
        <begin position="1"/>
        <end position="31"/>
    </location>
</feature>
<feature type="transmembrane region" description="Helical" evidence="8">
    <location>
        <begin position="233"/>
        <end position="254"/>
    </location>
</feature>
<feature type="transmembrane region" description="Helical" evidence="8">
    <location>
        <begin position="465"/>
        <end position="488"/>
    </location>
</feature>
<feature type="transmembrane region" description="Helical" evidence="8">
    <location>
        <begin position="435"/>
        <end position="459"/>
    </location>
</feature>
<sequence length="512" mass="56714">MSSILPIDSMKTHERNSPRTSDNEFKTEFDNKPKNKSRKIFCCGPGRKRHLIPLLCTTALTIVIGMRSEMLGIISNIKSNSSFDSKNSIDDNLIFKPSKHRNLPWTDNLLEDFIENAVFFANMIGSPIGGYLTVNHDPSLLLGSSVAMTCGFNLFLPLVATIGSNDTIKITMVIIMRIFQGLAEGCLIPAIFGVLRFWAPVNERSSIICFSVIGVSLGPLIGLPLCAAIEKKWGWGVVFYIYANLGLVWCIFWWRLVDERPSRSKSISAQERDYLLACIDSKVEKANRNLPIPWKEIFRSKSIYAILFTYAADDWTFQITSVCMQSYYEFKYHSDIENTITLLVYPFLARSIFVPAGGAVADILGFTTTLSWTAIRKILTSIGFGLKGIFFIAMAFAKDEKTATVMLSLCLGFSGIAVAGYAVNVIEIAPNYAGLIMGMASGLSTFTGIGSTVIASVMVQSMKQYGWMIALCSAGAIQLFSLSMYLWFGSCKEEPWAFPPIDEENSNNSVNV</sequence>
<feature type="compositionally biased region" description="Basic and acidic residues" evidence="7">
    <location>
        <begin position="10"/>
        <end position="31"/>
    </location>
</feature>
<keyword evidence="4" id="KW-0769">Symport</keyword>
<dbReference type="InterPro" id="IPR011701">
    <property type="entry name" value="MFS"/>
</dbReference>
<dbReference type="Gene3D" id="1.20.1250.20">
    <property type="entry name" value="MFS general substrate transporter like domains"/>
    <property type="match status" value="2"/>
</dbReference>